<proteinExistence type="inferred from homology"/>
<dbReference type="Gene3D" id="1.10.287.770">
    <property type="entry name" value="YojJ-like"/>
    <property type="match status" value="1"/>
</dbReference>
<keyword evidence="4 12" id="KW-0894">Sodium channel</keyword>
<keyword evidence="10 12" id="KW-0739">Sodium transport</keyword>
<sequence>MYSNRKTGPGELVIEAIDDVRFYFHAAEDVPFINSDPNHRKDVMLGEAYNITFNVIEIENDENVVYTSVEKRGCRFPNERPDNLVVHEYYSYSTCIVQCHADAHLELCNCTHHLMPVLGDYNTCDINGLKCLTENFETVNRLHAKGFDKPGLVCECVPSCIEPEYKVVSDRKGLKTPYSEIFIKMQSLPTSRFKRNVVRTTMDLVVSIGGNVGLFIGASLLSIIETIYLLCLRK</sequence>
<keyword evidence="7" id="KW-0915">Sodium</keyword>
<evidence type="ECO:0000256" key="10">
    <source>
        <dbReference type="ARBA" id="ARBA00023201"/>
    </source>
</evidence>
<evidence type="ECO:0000313" key="14">
    <source>
        <dbReference type="EMBL" id="KAK9703187.1"/>
    </source>
</evidence>
<dbReference type="GO" id="GO:0005886">
    <property type="term" value="C:plasma membrane"/>
    <property type="evidence" value="ECO:0007669"/>
    <property type="project" value="TreeGrafter"/>
</dbReference>
<evidence type="ECO:0000256" key="13">
    <source>
        <dbReference type="SAM" id="Phobius"/>
    </source>
</evidence>
<gene>
    <name evidence="14" type="ORF">QE152_g29522</name>
</gene>
<accession>A0AAW1JHX9</accession>
<evidence type="ECO:0000256" key="8">
    <source>
        <dbReference type="ARBA" id="ARBA00023065"/>
    </source>
</evidence>
<comment type="caution">
    <text evidence="14">The sequence shown here is derived from an EMBL/GenBank/DDBJ whole genome shotgun (WGS) entry which is preliminary data.</text>
</comment>
<evidence type="ECO:0000256" key="2">
    <source>
        <dbReference type="ARBA" id="ARBA00007193"/>
    </source>
</evidence>
<evidence type="ECO:0000256" key="7">
    <source>
        <dbReference type="ARBA" id="ARBA00023053"/>
    </source>
</evidence>
<dbReference type="InterPro" id="IPR001873">
    <property type="entry name" value="ENaC"/>
</dbReference>
<evidence type="ECO:0000256" key="6">
    <source>
        <dbReference type="ARBA" id="ARBA00022989"/>
    </source>
</evidence>
<evidence type="ECO:0000313" key="15">
    <source>
        <dbReference type="Proteomes" id="UP001458880"/>
    </source>
</evidence>
<keyword evidence="15" id="KW-1185">Reference proteome</keyword>
<dbReference type="GO" id="GO:0015280">
    <property type="term" value="F:ligand-gated sodium channel activity"/>
    <property type="evidence" value="ECO:0007669"/>
    <property type="project" value="TreeGrafter"/>
</dbReference>
<dbReference type="PANTHER" id="PTHR11690">
    <property type="entry name" value="AMILORIDE-SENSITIVE SODIUM CHANNEL-RELATED"/>
    <property type="match status" value="1"/>
</dbReference>
<evidence type="ECO:0000256" key="11">
    <source>
        <dbReference type="ARBA" id="ARBA00023303"/>
    </source>
</evidence>
<evidence type="ECO:0000256" key="3">
    <source>
        <dbReference type="ARBA" id="ARBA00022448"/>
    </source>
</evidence>
<keyword evidence="8 12" id="KW-0406">Ion transport</keyword>
<dbReference type="Proteomes" id="UP001458880">
    <property type="component" value="Unassembled WGS sequence"/>
</dbReference>
<keyword evidence="11 12" id="KW-0407">Ion channel</keyword>
<evidence type="ECO:0000256" key="12">
    <source>
        <dbReference type="RuleBase" id="RU000679"/>
    </source>
</evidence>
<reference evidence="14 15" key="1">
    <citation type="journal article" date="2024" name="BMC Genomics">
        <title>De novo assembly and annotation of Popillia japonica's genome with initial clues to its potential as an invasive pest.</title>
        <authorList>
            <person name="Cucini C."/>
            <person name="Boschi S."/>
            <person name="Funari R."/>
            <person name="Cardaioli E."/>
            <person name="Iannotti N."/>
            <person name="Marturano G."/>
            <person name="Paoli F."/>
            <person name="Bruttini M."/>
            <person name="Carapelli A."/>
            <person name="Frati F."/>
            <person name="Nardi F."/>
        </authorList>
    </citation>
    <scope>NUCLEOTIDE SEQUENCE [LARGE SCALE GENOMIC DNA]</scope>
    <source>
        <strain evidence="14">DMR45628</strain>
    </source>
</reference>
<dbReference type="PANTHER" id="PTHR11690:SF184">
    <property type="entry name" value="PICKPOCKET 31"/>
    <property type="match status" value="1"/>
</dbReference>
<evidence type="ECO:0000256" key="1">
    <source>
        <dbReference type="ARBA" id="ARBA00004141"/>
    </source>
</evidence>
<keyword evidence="3 12" id="KW-0813">Transport</keyword>
<evidence type="ECO:0000256" key="5">
    <source>
        <dbReference type="ARBA" id="ARBA00022692"/>
    </source>
</evidence>
<evidence type="ECO:0000256" key="4">
    <source>
        <dbReference type="ARBA" id="ARBA00022461"/>
    </source>
</evidence>
<keyword evidence="5 12" id="KW-0812">Transmembrane</keyword>
<dbReference type="Gene3D" id="1.10.287.820">
    <property type="entry name" value="Acid-sensing ion channel domain"/>
    <property type="match status" value="1"/>
</dbReference>
<keyword evidence="6 13" id="KW-1133">Transmembrane helix</keyword>
<keyword evidence="9 13" id="KW-0472">Membrane</keyword>
<dbReference type="Pfam" id="PF00858">
    <property type="entry name" value="ASC"/>
    <property type="match status" value="1"/>
</dbReference>
<protein>
    <submittedName>
        <fullName evidence="14">Amiloride-sensitive sodium channel</fullName>
    </submittedName>
</protein>
<comment type="subcellular location">
    <subcellularLocation>
        <location evidence="1">Membrane</location>
        <topology evidence="1">Multi-pass membrane protein</topology>
    </subcellularLocation>
</comment>
<organism evidence="14 15">
    <name type="scientific">Popillia japonica</name>
    <name type="common">Japanese beetle</name>
    <dbReference type="NCBI Taxonomy" id="7064"/>
    <lineage>
        <taxon>Eukaryota</taxon>
        <taxon>Metazoa</taxon>
        <taxon>Ecdysozoa</taxon>
        <taxon>Arthropoda</taxon>
        <taxon>Hexapoda</taxon>
        <taxon>Insecta</taxon>
        <taxon>Pterygota</taxon>
        <taxon>Neoptera</taxon>
        <taxon>Endopterygota</taxon>
        <taxon>Coleoptera</taxon>
        <taxon>Polyphaga</taxon>
        <taxon>Scarabaeiformia</taxon>
        <taxon>Scarabaeidae</taxon>
        <taxon>Rutelinae</taxon>
        <taxon>Popillia</taxon>
    </lineage>
</organism>
<dbReference type="EMBL" id="JASPKY010000375">
    <property type="protein sequence ID" value="KAK9703187.1"/>
    <property type="molecule type" value="Genomic_DNA"/>
</dbReference>
<feature type="transmembrane region" description="Helical" evidence="13">
    <location>
        <begin position="204"/>
        <end position="231"/>
    </location>
</feature>
<evidence type="ECO:0000256" key="9">
    <source>
        <dbReference type="ARBA" id="ARBA00023136"/>
    </source>
</evidence>
<comment type="similarity">
    <text evidence="2 12">Belongs to the amiloride-sensitive sodium channel (TC 1.A.6) family.</text>
</comment>
<name>A0AAW1JHX9_POPJA</name>
<dbReference type="AlphaFoldDB" id="A0AAW1JHX9"/>